<sequence length="39" mass="4363">MVPGLCWASGGWSARGGRWRPGSPGWPASGRRRRWSPPW</sequence>
<name>A0A0E9PSY0_ANGAN</name>
<dbReference type="EMBL" id="GBXM01101619">
    <property type="protein sequence ID" value="JAH06958.1"/>
    <property type="molecule type" value="Transcribed_RNA"/>
</dbReference>
<reference evidence="2" key="1">
    <citation type="submission" date="2014-11" db="EMBL/GenBank/DDBJ databases">
        <authorList>
            <person name="Amaro Gonzalez C."/>
        </authorList>
    </citation>
    <scope>NUCLEOTIDE SEQUENCE</scope>
</reference>
<reference evidence="2" key="2">
    <citation type="journal article" date="2015" name="Fish Shellfish Immunol.">
        <title>Early steps in the European eel (Anguilla anguilla)-Vibrio vulnificus interaction in the gills: Role of the RtxA13 toxin.</title>
        <authorList>
            <person name="Callol A."/>
            <person name="Pajuelo D."/>
            <person name="Ebbesson L."/>
            <person name="Teles M."/>
            <person name="MacKenzie S."/>
            <person name="Amaro C."/>
        </authorList>
    </citation>
    <scope>NUCLEOTIDE SEQUENCE</scope>
</reference>
<dbReference type="AlphaFoldDB" id="A0A0E9PSY0"/>
<organism evidence="2">
    <name type="scientific">Anguilla anguilla</name>
    <name type="common">European freshwater eel</name>
    <name type="synonym">Muraena anguilla</name>
    <dbReference type="NCBI Taxonomy" id="7936"/>
    <lineage>
        <taxon>Eukaryota</taxon>
        <taxon>Metazoa</taxon>
        <taxon>Chordata</taxon>
        <taxon>Craniata</taxon>
        <taxon>Vertebrata</taxon>
        <taxon>Euteleostomi</taxon>
        <taxon>Actinopterygii</taxon>
        <taxon>Neopterygii</taxon>
        <taxon>Teleostei</taxon>
        <taxon>Anguilliformes</taxon>
        <taxon>Anguillidae</taxon>
        <taxon>Anguilla</taxon>
    </lineage>
</organism>
<protein>
    <submittedName>
        <fullName evidence="2">Uncharacterized protein</fullName>
    </submittedName>
</protein>
<accession>A0A0E9PSY0</accession>
<feature type="compositionally biased region" description="Basic residues" evidence="1">
    <location>
        <begin position="30"/>
        <end position="39"/>
    </location>
</feature>
<feature type="region of interest" description="Disordered" evidence="1">
    <location>
        <begin position="1"/>
        <end position="39"/>
    </location>
</feature>
<proteinExistence type="predicted"/>
<evidence type="ECO:0000313" key="2">
    <source>
        <dbReference type="EMBL" id="JAH06958.1"/>
    </source>
</evidence>
<evidence type="ECO:0000256" key="1">
    <source>
        <dbReference type="SAM" id="MobiDB-lite"/>
    </source>
</evidence>
<feature type="compositionally biased region" description="Low complexity" evidence="1">
    <location>
        <begin position="8"/>
        <end position="28"/>
    </location>
</feature>